<dbReference type="PROSITE" id="PS50109">
    <property type="entry name" value="HIS_KIN"/>
    <property type="match status" value="1"/>
</dbReference>
<keyword evidence="5 13" id="KW-0808">Transferase</keyword>
<feature type="transmembrane region" description="Helical" evidence="14">
    <location>
        <begin position="43"/>
        <end position="71"/>
    </location>
</feature>
<dbReference type="PANTHER" id="PTHR24421">
    <property type="entry name" value="NITRATE/NITRITE SENSOR PROTEIN NARX-RELATED"/>
    <property type="match status" value="1"/>
</dbReference>
<dbReference type="GO" id="GO:0000155">
    <property type="term" value="F:phosphorelay sensor kinase activity"/>
    <property type="evidence" value="ECO:0007669"/>
    <property type="project" value="UniProtKB-UniRule"/>
</dbReference>
<dbReference type="OrthoDB" id="9795828at2"/>
<dbReference type="AlphaFoldDB" id="A0A0Q3TLE0"/>
<dbReference type="InterPro" id="IPR011712">
    <property type="entry name" value="Sig_transdc_His_kin_sub3_dim/P"/>
</dbReference>
<dbReference type="Gene3D" id="3.30.565.10">
    <property type="entry name" value="Histidine kinase-like ATPase, C-terminal domain"/>
    <property type="match status" value="1"/>
</dbReference>
<evidence type="ECO:0000256" key="9">
    <source>
        <dbReference type="ARBA" id="ARBA00022840"/>
    </source>
</evidence>
<keyword evidence="7 13" id="KW-0547">Nucleotide-binding</keyword>
<name>A0A0Q3TLE0_9BACI</name>
<evidence type="ECO:0000256" key="12">
    <source>
        <dbReference type="ARBA" id="ARBA00023136"/>
    </source>
</evidence>
<evidence type="ECO:0000313" key="17">
    <source>
        <dbReference type="Proteomes" id="UP000051888"/>
    </source>
</evidence>
<comment type="catalytic activity">
    <reaction evidence="1 13">
        <text>ATP + protein L-histidine = ADP + protein N-phospho-L-histidine.</text>
        <dbReference type="EC" id="2.7.13.3"/>
    </reaction>
</comment>
<evidence type="ECO:0000256" key="11">
    <source>
        <dbReference type="ARBA" id="ARBA00023012"/>
    </source>
</evidence>
<proteinExistence type="predicted"/>
<keyword evidence="8 13" id="KW-0418">Kinase</keyword>
<evidence type="ECO:0000256" key="10">
    <source>
        <dbReference type="ARBA" id="ARBA00022989"/>
    </source>
</evidence>
<keyword evidence="17" id="KW-1185">Reference proteome</keyword>
<dbReference type="CDD" id="cd16917">
    <property type="entry name" value="HATPase_UhpB-NarQ-NarX-like"/>
    <property type="match status" value="1"/>
</dbReference>
<organism evidence="16 17">
    <name type="scientific">Heyndrickxia shackletonii</name>
    <dbReference type="NCBI Taxonomy" id="157838"/>
    <lineage>
        <taxon>Bacteria</taxon>
        <taxon>Bacillati</taxon>
        <taxon>Bacillota</taxon>
        <taxon>Bacilli</taxon>
        <taxon>Bacillales</taxon>
        <taxon>Bacillaceae</taxon>
        <taxon>Heyndrickxia</taxon>
    </lineage>
</organism>
<accession>A0A0Q3TLE0</accession>
<keyword evidence="3 13" id="KW-1003">Cell membrane</keyword>
<dbReference type="EMBL" id="LJJC01000004">
    <property type="protein sequence ID" value="KQL54790.1"/>
    <property type="molecule type" value="Genomic_DNA"/>
</dbReference>
<keyword evidence="4" id="KW-0597">Phosphoprotein</keyword>
<evidence type="ECO:0000256" key="1">
    <source>
        <dbReference type="ARBA" id="ARBA00000085"/>
    </source>
</evidence>
<dbReference type="Pfam" id="PF07730">
    <property type="entry name" value="HisKA_3"/>
    <property type="match status" value="1"/>
</dbReference>
<evidence type="ECO:0000259" key="15">
    <source>
        <dbReference type="PROSITE" id="PS50109"/>
    </source>
</evidence>
<evidence type="ECO:0000313" key="16">
    <source>
        <dbReference type="EMBL" id="KQL54790.1"/>
    </source>
</evidence>
<dbReference type="SMART" id="SM00387">
    <property type="entry name" value="HATPase_c"/>
    <property type="match status" value="1"/>
</dbReference>
<dbReference type="EC" id="2.7.13.3" evidence="13"/>
<evidence type="ECO:0000256" key="2">
    <source>
        <dbReference type="ARBA" id="ARBA00004651"/>
    </source>
</evidence>
<evidence type="ECO:0000256" key="4">
    <source>
        <dbReference type="ARBA" id="ARBA00022553"/>
    </source>
</evidence>
<evidence type="ECO:0000256" key="3">
    <source>
        <dbReference type="ARBA" id="ARBA00022475"/>
    </source>
</evidence>
<evidence type="ECO:0000256" key="8">
    <source>
        <dbReference type="ARBA" id="ARBA00022777"/>
    </source>
</evidence>
<dbReference type="InterPro" id="IPR017202">
    <property type="entry name" value="LiaS/VraS"/>
</dbReference>
<dbReference type="InterPro" id="IPR003594">
    <property type="entry name" value="HATPase_dom"/>
</dbReference>
<evidence type="ECO:0000256" key="6">
    <source>
        <dbReference type="ARBA" id="ARBA00022692"/>
    </source>
</evidence>
<feature type="transmembrane region" description="Helical" evidence="14">
    <location>
        <begin position="7"/>
        <end position="31"/>
    </location>
</feature>
<keyword evidence="9 13" id="KW-0067">ATP-binding</keyword>
<dbReference type="GO" id="GO:0005524">
    <property type="term" value="F:ATP binding"/>
    <property type="evidence" value="ECO:0007669"/>
    <property type="project" value="UniProtKB-UniRule"/>
</dbReference>
<dbReference type="PIRSF" id="PIRSF037431">
    <property type="entry name" value="STHK_LiaS"/>
    <property type="match status" value="1"/>
</dbReference>
<keyword evidence="12 13" id="KW-0472">Membrane</keyword>
<dbReference type="InterPro" id="IPR005467">
    <property type="entry name" value="His_kinase_dom"/>
</dbReference>
<dbReference type="RefSeq" id="WP_055740571.1">
    <property type="nucleotide sequence ID" value="NZ_JAAIWL010000042.1"/>
</dbReference>
<gene>
    <name evidence="16" type="ORF">AN964_15590</name>
</gene>
<dbReference type="Gene3D" id="1.20.5.1930">
    <property type="match status" value="1"/>
</dbReference>
<dbReference type="InterPro" id="IPR036890">
    <property type="entry name" value="HATPase_C_sf"/>
</dbReference>
<evidence type="ECO:0000256" key="5">
    <source>
        <dbReference type="ARBA" id="ARBA00022679"/>
    </source>
</evidence>
<evidence type="ECO:0000256" key="7">
    <source>
        <dbReference type="ARBA" id="ARBA00022741"/>
    </source>
</evidence>
<keyword evidence="10 14" id="KW-1133">Transmembrane helix</keyword>
<protein>
    <recommendedName>
        <fullName evidence="13">Sensor histidine kinase</fullName>
        <ecNumber evidence="13">2.7.13.3</ecNumber>
    </recommendedName>
</protein>
<dbReference type="Proteomes" id="UP000051888">
    <property type="component" value="Unassembled WGS sequence"/>
</dbReference>
<dbReference type="GO" id="GO:0046983">
    <property type="term" value="F:protein dimerization activity"/>
    <property type="evidence" value="ECO:0007669"/>
    <property type="project" value="InterPro"/>
</dbReference>
<sequence>MSIQRSFLYYFCSFSIIIAAFITVIYCISVKTDWYQALFFTQIFLIPVIVFILLTSLIVGAIFGIVIGYFVKKKIEEVDSYLVELEKGDFQSSLFPKEKLKEIAYLYERLSAIQKRFEDQVKASQKLASEKADWSEKMKQEVLSQERNRLARELHDSVSQQLFAANMLLSAINQNPNPDASTTSKQMKLVEEIISESQSEMRALLLHLRPIQLEGKALKVGIEELLHELTAKLPMKVTWKIDNVHLDKGVEDHLFRIVQESISNTLRHAKAKLLELHLINRQQFVLLKIIDNGVGFEMGKEKAGSYGLQNIRERAAEIGGTVKMISFRGKGTSIEVKVPIIDAGRMG</sequence>
<keyword evidence="6 14" id="KW-0812">Transmembrane</keyword>
<dbReference type="SUPFAM" id="SSF55874">
    <property type="entry name" value="ATPase domain of HSP90 chaperone/DNA topoisomerase II/histidine kinase"/>
    <property type="match status" value="1"/>
</dbReference>
<dbReference type="Pfam" id="PF02518">
    <property type="entry name" value="HATPase_c"/>
    <property type="match status" value="1"/>
</dbReference>
<dbReference type="InterPro" id="IPR050482">
    <property type="entry name" value="Sensor_HK_TwoCompSys"/>
</dbReference>
<dbReference type="PATRIC" id="fig|157838.3.peg.3447"/>
<comment type="subcellular location">
    <subcellularLocation>
        <location evidence="2 13">Cell membrane</location>
        <topology evidence="2 13">Multi-pass membrane protein</topology>
    </subcellularLocation>
</comment>
<dbReference type="STRING" id="157838.AN964_15590"/>
<evidence type="ECO:0000256" key="14">
    <source>
        <dbReference type="SAM" id="Phobius"/>
    </source>
</evidence>
<comment type="caution">
    <text evidence="16">The sequence shown here is derived from an EMBL/GenBank/DDBJ whole genome shotgun (WGS) entry which is preliminary data.</text>
</comment>
<evidence type="ECO:0000256" key="13">
    <source>
        <dbReference type="PIRNR" id="PIRNR037431"/>
    </source>
</evidence>
<feature type="domain" description="Histidine kinase" evidence="15">
    <location>
        <begin position="149"/>
        <end position="342"/>
    </location>
</feature>
<dbReference type="GO" id="GO:0005886">
    <property type="term" value="C:plasma membrane"/>
    <property type="evidence" value="ECO:0007669"/>
    <property type="project" value="UniProtKB-SubCell"/>
</dbReference>
<dbReference type="PANTHER" id="PTHR24421:SF37">
    <property type="entry name" value="SENSOR HISTIDINE KINASE NARS"/>
    <property type="match status" value="1"/>
</dbReference>
<keyword evidence="11 13" id="KW-0902">Two-component regulatory system</keyword>
<reference evidence="16 17" key="1">
    <citation type="submission" date="2015-09" db="EMBL/GenBank/DDBJ databases">
        <title>Genome sequencing project for genomic taxonomy and phylogenomics of Bacillus-like bacteria.</title>
        <authorList>
            <person name="Liu B."/>
            <person name="Wang J."/>
            <person name="Zhu Y."/>
            <person name="Liu G."/>
            <person name="Chen Q."/>
            <person name="Chen Z."/>
            <person name="Lan J."/>
            <person name="Che J."/>
            <person name="Ge C."/>
            <person name="Shi H."/>
            <person name="Pan Z."/>
            <person name="Liu X."/>
        </authorList>
    </citation>
    <scope>NUCLEOTIDE SEQUENCE [LARGE SCALE GENOMIC DNA]</scope>
    <source>
        <strain evidence="16 17">LMG 18435</strain>
    </source>
</reference>